<sequence>MNCIIRTGKIEDAKGILDIENFVVSEGEYFIAISEVLEETTLQKQREWIKSKLENEKATLIVAEINDEVVG</sequence>
<dbReference type="Proteomes" id="UP001232343">
    <property type="component" value="Unassembled WGS sequence"/>
</dbReference>
<dbReference type="EMBL" id="JAUSUO010000002">
    <property type="protein sequence ID" value="MDQ0342657.1"/>
    <property type="molecule type" value="Genomic_DNA"/>
</dbReference>
<dbReference type="RefSeq" id="WP_244680804.1">
    <property type="nucleotide sequence ID" value="NZ_JALIRM010000002.1"/>
</dbReference>
<dbReference type="Gene3D" id="3.40.630.30">
    <property type="match status" value="1"/>
</dbReference>
<name>A0ABU0D2N3_9BACI</name>
<comment type="caution">
    <text evidence="1">The sequence shown here is derived from an EMBL/GenBank/DDBJ whole genome shotgun (WGS) entry which is preliminary data.</text>
</comment>
<gene>
    <name evidence="1" type="ORF">J2S14_001469</name>
</gene>
<reference evidence="1 2" key="1">
    <citation type="submission" date="2023-07" db="EMBL/GenBank/DDBJ databases">
        <title>Genomic Encyclopedia of Type Strains, Phase IV (KMG-IV): sequencing the most valuable type-strain genomes for metagenomic binning, comparative biology and taxonomic classification.</title>
        <authorList>
            <person name="Goeker M."/>
        </authorList>
    </citation>
    <scope>NUCLEOTIDE SEQUENCE [LARGE SCALE GENOMIC DNA]</scope>
    <source>
        <strain evidence="1 2">DSM 27848</strain>
    </source>
</reference>
<organism evidence="1 2">
    <name type="scientific">Lederbergia wuyishanensis</name>
    <dbReference type="NCBI Taxonomy" id="1347903"/>
    <lineage>
        <taxon>Bacteria</taxon>
        <taxon>Bacillati</taxon>
        <taxon>Bacillota</taxon>
        <taxon>Bacilli</taxon>
        <taxon>Bacillales</taxon>
        <taxon>Bacillaceae</taxon>
        <taxon>Lederbergia</taxon>
    </lineage>
</organism>
<protein>
    <submittedName>
        <fullName evidence="1">Nitrogen regulatory protein PII-like uncharacterized protein</fullName>
    </submittedName>
</protein>
<keyword evidence="2" id="KW-1185">Reference proteome</keyword>
<dbReference type="SUPFAM" id="SSF55729">
    <property type="entry name" value="Acyl-CoA N-acyltransferases (Nat)"/>
    <property type="match status" value="1"/>
</dbReference>
<dbReference type="InterPro" id="IPR016181">
    <property type="entry name" value="Acyl_CoA_acyltransferase"/>
</dbReference>
<evidence type="ECO:0000313" key="1">
    <source>
        <dbReference type="EMBL" id="MDQ0342657.1"/>
    </source>
</evidence>
<proteinExistence type="predicted"/>
<accession>A0ABU0D2N3</accession>
<evidence type="ECO:0000313" key="2">
    <source>
        <dbReference type="Proteomes" id="UP001232343"/>
    </source>
</evidence>